<protein>
    <submittedName>
        <fullName evidence="8">Putative MFS family arabinose efflux permease</fullName>
    </submittedName>
</protein>
<dbReference type="Gene3D" id="1.20.1250.20">
    <property type="entry name" value="MFS general substrate transporter like domains"/>
    <property type="match status" value="1"/>
</dbReference>
<dbReference type="CDD" id="cd06173">
    <property type="entry name" value="MFS_MefA_like"/>
    <property type="match status" value="1"/>
</dbReference>
<feature type="transmembrane region" description="Helical" evidence="6">
    <location>
        <begin position="383"/>
        <end position="402"/>
    </location>
</feature>
<comment type="subcellular location">
    <subcellularLocation>
        <location evidence="1">Cell membrane</location>
        <topology evidence="1">Multi-pass membrane protein</topology>
    </subcellularLocation>
</comment>
<reference evidence="8 9" key="1">
    <citation type="submission" date="2018-11" db="EMBL/GenBank/DDBJ databases">
        <title>Sequencing the genomes of 1000 actinobacteria strains.</title>
        <authorList>
            <person name="Klenk H.-P."/>
        </authorList>
    </citation>
    <scope>NUCLEOTIDE SEQUENCE [LARGE SCALE GENOMIC DNA]</scope>
    <source>
        <strain evidence="8 9">DSM 44780</strain>
    </source>
</reference>
<evidence type="ECO:0000256" key="2">
    <source>
        <dbReference type="ARBA" id="ARBA00022475"/>
    </source>
</evidence>
<dbReference type="PANTHER" id="PTHR23513:SF6">
    <property type="entry name" value="MAJOR FACILITATOR SUPERFAMILY ASSOCIATED DOMAIN-CONTAINING PROTEIN"/>
    <property type="match status" value="1"/>
</dbReference>
<dbReference type="PANTHER" id="PTHR23513">
    <property type="entry name" value="INTEGRAL MEMBRANE EFFLUX PROTEIN-RELATED"/>
    <property type="match status" value="1"/>
</dbReference>
<dbReference type="SUPFAM" id="SSF103473">
    <property type="entry name" value="MFS general substrate transporter"/>
    <property type="match status" value="1"/>
</dbReference>
<keyword evidence="2" id="KW-1003">Cell membrane</keyword>
<dbReference type="InterPro" id="IPR011701">
    <property type="entry name" value="MFS"/>
</dbReference>
<feature type="transmembrane region" description="Helical" evidence="6">
    <location>
        <begin position="292"/>
        <end position="314"/>
    </location>
</feature>
<evidence type="ECO:0000256" key="4">
    <source>
        <dbReference type="ARBA" id="ARBA00022989"/>
    </source>
</evidence>
<dbReference type="OrthoDB" id="9815525at2"/>
<keyword evidence="3 6" id="KW-0812">Transmembrane</keyword>
<dbReference type="AlphaFoldDB" id="A0A8G1U9P3"/>
<feature type="domain" description="Major facilitator superfamily (MFS) profile" evidence="7">
    <location>
        <begin position="171"/>
        <end position="436"/>
    </location>
</feature>
<evidence type="ECO:0000256" key="6">
    <source>
        <dbReference type="SAM" id="Phobius"/>
    </source>
</evidence>
<dbReference type="Proteomes" id="UP000267408">
    <property type="component" value="Unassembled WGS sequence"/>
</dbReference>
<feature type="transmembrane region" description="Helical" evidence="6">
    <location>
        <begin position="106"/>
        <end position="125"/>
    </location>
</feature>
<feature type="transmembrane region" description="Helical" evidence="6">
    <location>
        <begin position="77"/>
        <end position="100"/>
    </location>
</feature>
<organism evidence="8 9">
    <name type="scientific">Kitasatospora cineracea</name>
    <dbReference type="NCBI Taxonomy" id="88074"/>
    <lineage>
        <taxon>Bacteria</taxon>
        <taxon>Bacillati</taxon>
        <taxon>Actinomycetota</taxon>
        <taxon>Actinomycetes</taxon>
        <taxon>Kitasatosporales</taxon>
        <taxon>Streptomycetaceae</taxon>
        <taxon>Kitasatospora</taxon>
    </lineage>
</organism>
<keyword evidence="4 6" id="KW-1133">Transmembrane helix</keyword>
<dbReference type="EMBL" id="RJVJ01000003">
    <property type="protein sequence ID" value="ROR35436.1"/>
    <property type="molecule type" value="Genomic_DNA"/>
</dbReference>
<dbReference type="GO" id="GO:0005886">
    <property type="term" value="C:plasma membrane"/>
    <property type="evidence" value="ECO:0007669"/>
    <property type="project" value="UniProtKB-SubCell"/>
</dbReference>
<dbReference type="Pfam" id="PF07690">
    <property type="entry name" value="MFS_1"/>
    <property type="match status" value="1"/>
</dbReference>
<feature type="transmembrane region" description="Helical" evidence="6">
    <location>
        <begin position="228"/>
        <end position="250"/>
    </location>
</feature>
<name>A0A8G1U9P3_9ACTN</name>
<dbReference type="PROSITE" id="PS50850">
    <property type="entry name" value="MFS"/>
    <property type="match status" value="1"/>
</dbReference>
<dbReference type="GO" id="GO:0022857">
    <property type="term" value="F:transmembrane transporter activity"/>
    <property type="evidence" value="ECO:0007669"/>
    <property type="project" value="InterPro"/>
</dbReference>
<feature type="transmembrane region" description="Helical" evidence="6">
    <location>
        <begin position="47"/>
        <end position="68"/>
    </location>
</feature>
<sequence length="436" mass="44067">MTSPLRGHRAFRRFWAGQAVSQFGDRVSELALPLIAVGALDASTAQVAGLTAALWAPNLAAVFLGAWVDGRPDQRRLLVLADLVRAAALATLPVAALFGAVTLGQLYAVAVVTGAAGVLFGNAYAPFFARLVPRSAYLAANSRLSGTRSAAQLAGPALGGALVQALTAPVAVLADAVSFLVSALLVGGVRTDRPPTDGADGPDGADGAVLRRAREGLGFVLRHPYLRASLGCCTTVNFFTFLGFGLTVLFAGRELGLSAGRIGLAFGLGATGGLLGALGAPALSRRIGAGRTIVLGAVLFPAPIALLAVAGGPVWARTGVLAAAEFLSGLGVMLFDVPLNAVQAAVVPDRLRSRVSGAFATVNYGVRPLGALLGGLLGTVLGLRPALLVAAFGGSLAVLWLLPSPVPRVRAPESLVPLDLPLPSGGGRDGAVRAAR</sequence>
<evidence type="ECO:0000256" key="5">
    <source>
        <dbReference type="ARBA" id="ARBA00023136"/>
    </source>
</evidence>
<comment type="caution">
    <text evidence="8">The sequence shown here is derived from an EMBL/GenBank/DDBJ whole genome shotgun (WGS) entry which is preliminary data.</text>
</comment>
<dbReference type="RefSeq" id="WP_123563674.1">
    <property type="nucleotide sequence ID" value="NZ_RJVJ01000003.1"/>
</dbReference>
<evidence type="ECO:0000256" key="1">
    <source>
        <dbReference type="ARBA" id="ARBA00004651"/>
    </source>
</evidence>
<proteinExistence type="predicted"/>
<gene>
    <name evidence="8" type="ORF">EDD39_7094</name>
</gene>
<feature type="transmembrane region" description="Helical" evidence="6">
    <location>
        <begin position="262"/>
        <end position="280"/>
    </location>
</feature>
<evidence type="ECO:0000313" key="9">
    <source>
        <dbReference type="Proteomes" id="UP000267408"/>
    </source>
</evidence>
<dbReference type="InterPro" id="IPR020846">
    <property type="entry name" value="MFS_dom"/>
</dbReference>
<keyword evidence="5 6" id="KW-0472">Membrane</keyword>
<evidence type="ECO:0000259" key="7">
    <source>
        <dbReference type="PROSITE" id="PS50850"/>
    </source>
</evidence>
<feature type="transmembrane region" description="Helical" evidence="6">
    <location>
        <begin position="358"/>
        <end position="377"/>
    </location>
</feature>
<dbReference type="InterPro" id="IPR036259">
    <property type="entry name" value="MFS_trans_sf"/>
</dbReference>
<evidence type="ECO:0000313" key="8">
    <source>
        <dbReference type="EMBL" id="ROR35436.1"/>
    </source>
</evidence>
<accession>A0A8G1U9P3</accession>
<evidence type="ECO:0000256" key="3">
    <source>
        <dbReference type="ARBA" id="ARBA00022692"/>
    </source>
</evidence>
<feature type="transmembrane region" description="Helical" evidence="6">
    <location>
        <begin position="326"/>
        <end position="346"/>
    </location>
</feature>